<dbReference type="Proteomes" id="UP000567067">
    <property type="component" value="Unassembled WGS sequence"/>
</dbReference>
<dbReference type="EMBL" id="JACJIP010000006">
    <property type="protein sequence ID" value="MBA9084930.1"/>
    <property type="molecule type" value="Genomic_DNA"/>
</dbReference>
<accession>A0A7W3SRH8</accession>
<evidence type="ECO:0008006" key="3">
    <source>
        <dbReference type="Google" id="ProtNLM"/>
    </source>
</evidence>
<name>A0A7W3SRH8_9BACL</name>
<organism evidence="1 2">
    <name type="scientific">Fontibacillus solani</name>
    <dbReference type="NCBI Taxonomy" id="1572857"/>
    <lineage>
        <taxon>Bacteria</taxon>
        <taxon>Bacillati</taxon>
        <taxon>Bacillota</taxon>
        <taxon>Bacilli</taxon>
        <taxon>Bacillales</taxon>
        <taxon>Paenibacillaceae</taxon>
        <taxon>Fontibacillus</taxon>
    </lineage>
</organism>
<protein>
    <recommendedName>
        <fullName evidence="3">Butirosin biosynthesis protein H N-terminal domain-containing protein</fullName>
    </recommendedName>
</protein>
<comment type="caution">
    <text evidence="1">The sequence shown here is derived from an EMBL/GenBank/DDBJ whole genome shotgun (WGS) entry which is preliminary data.</text>
</comment>
<dbReference type="AlphaFoldDB" id="A0A7W3SRH8"/>
<keyword evidence="2" id="KW-1185">Reference proteome</keyword>
<dbReference type="RefSeq" id="WP_182534891.1">
    <property type="nucleotide sequence ID" value="NZ_JACJIP010000006.1"/>
</dbReference>
<evidence type="ECO:0000313" key="1">
    <source>
        <dbReference type="EMBL" id="MBA9084930.1"/>
    </source>
</evidence>
<proteinExistence type="predicted"/>
<gene>
    <name evidence="1" type="ORF">FHR92_001391</name>
</gene>
<sequence length="333" mass="39296">MNGIQRVLKKSEILQDRKSFVDCRGISIFSFLETYVGSFHWVFSDSWGFYYRGLNHFSVYRDERMIHPFDKNIEDIYGVKTQPIRDLSLNEAVQHCMGLEVPLFIIAEAYYVPWISYDYLKNKHPHFFIITDYNSQKNEVYIIDYYMKFEEWVPLETVELSYNAAAEYTGEYSFYLTKPEKFYPTQTLLQSQLRSLLHNIQGSEPEDGNGVYSGIVGIKKFKEDLSFCELASMDKMIENWWNYLGEIGGLREGALEFIYYLNTSPDSPYQNQISKDLFALLNETANLWFSFRNVIYKYRGQESSTEKYTAFLQKIIENEEKFIEMILKELVSG</sequence>
<evidence type="ECO:0000313" key="2">
    <source>
        <dbReference type="Proteomes" id="UP000567067"/>
    </source>
</evidence>
<reference evidence="1 2" key="1">
    <citation type="submission" date="2020-08" db="EMBL/GenBank/DDBJ databases">
        <title>Genomic Encyclopedia of Type Strains, Phase III (KMG-III): the genomes of soil and plant-associated and newly described type strains.</title>
        <authorList>
            <person name="Whitman W."/>
        </authorList>
    </citation>
    <scope>NUCLEOTIDE SEQUENCE [LARGE SCALE GENOMIC DNA]</scope>
    <source>
        <strain evidence="1 2">CECT 8693</strain>
    </source>
</reference>